<organism evidence="2 3">
    <name type="scientific">Rothia nasimurium</name>
    <dbReference type="NCBI Taxonomy" id="85336"/>
    <lineage>
        <taxon>Bacteria</taxon>
        <taxon>Bacillati</taxon>
        <taxon>Actinomycetota</taxon>
        <taxon>Actinomycetes</taxon>
        <taxon>Micrococcales</taxon>
        <taxon>Micrococcaceae</taxon>
        <taxon>Rothia</taxon>
    </lineage>
</organism>
<dbReference type="Proteomes" id="UP000192359">
    <property type="component" value="Unassembled WGS sequence"/>
</dbReference>
<dbReference type="EMBL" id="LXWF01000041">
    <property type="protein sequence ID" value="ORC15929.1"/>
    <property type="molecule type" value="Genomic_DNA"/>
</dbReference>
<gene>
    <name evidence="2" type="ORF">A7979_04745</name>
</gene>
<accession>A0A1Y1RMU4</accession>
<protein>
    <submittedName>
        <fullName evidence="2">Uncharacterized protein</fullName>
    </submittedName>
</protein>
<sequence length="585" mass="63257">MMLIVMPLVVSIVWTTRHLFAPLPLLGWGVIVFLGLIALAYTLILSAQNASTGSTVGKRLLGIRTLRAESLKTGDFGDAYARGFSYFLGVLGFGIAPIIMATRVVKGGENEFWPHKAGNTMVIDVRKGKDPLKHETQFFPLYPEEWDGNSGHAAIGSIYPPVAPQWSPAFTPPKEAQQLSAPRITSTDFFDIRKKNRKKENWKAAGQGVFTLLATFGSITAVAVAATALNPEMPKPRDEHEVLASSLGEKLPIAGYDGQGFPGYKNAPDWIKEVTAESKVFATIDQVFTLNDRELQVLSAADGKLIKSISINDSVEVSAQTYYSGEPGIYWSVGDTAYGWSESLGQHDPFSATIPAGAEPYATGSELLFAGKSDMPDQYKAWRFTEKGFIEIPVPKGYIPAAFKGENLVSYNHAGEVKITSKESNISAYPLRSPKDSLPFAGIVSAGNDRVVALWSPYPDSNAGNTPVTVAFYNSDDGYLLSYIETTLERINTYSNLSWGPDGSTAMYAGYLFDVESGRATTDLLAQQVEPISVIGEGVLGENSLGSVYVTPSEVLSISGTTPLLANSDLAVVRTHANVIEKYSK</sequence>
<reference evidence="2 3" key="1">
    <citation type="submission" date="2016-05" db="EMBL/GenBank/DDBJ databases">
        <title>Draft genome sequence of a porcine commensal Rothia nasimurium.</title>
        <authorList>
            <person name="Gaiser R.A."/>
            <person name="Van Baarlen P."/>
            <person name="Wells J.M."/>
        </authorList>
    </citation>
    <scope>NUCLEOTIDE SEQUENCE [LARGE SCALE GENOMIC DNA]</scope>
    <source>
        <strain evidence="2 3">PT-32</strain>
    </source>
</reference>
<dbReference type="AlphaFoldDB" id="A0A1Y1RMU4"/>
<comment type="caution">
    <text evidence="2">The sequence shown here is derived from an EMBL/GenBank/DDBJ whole genome shotgun (WGS) entry which is preliminary data.</text>
</comment>
<evidence type="ECO:0000313" key="3">
    <source>
        <dbReference type="Proteomes" id="UP000192359"/>
    </source>
</evidence>
<evidence type="ECO:0000256" key="1">
    <source>
        <dbReference type="SAM" id="Phobius"/>
    </source>
</evidence>
<keyword evidence="1" id="KW-0472">Membrane</keyword>
<keyword evidence="1" id="KW-0812">Transmembrane</keyword>
<feature type="transmembrane region" description="Helical" evidence="1">
    <location>
        <begin position="25"/>
        <end position="44"/>
    </location>
</feature>
<keyword evidence="1" id="KW-1133">Transmembrane helix</keyword>
<feature type="transmembrane region" description="Helical" evidence="1">
    <location>
        <begin position="204"/>
        <end position="229"/>
    </location>
</feature>
<name>A0A1Y1RMU4_9MICC</name>
<proteinExistence type="predicted"/>
<evidence type="ECO:0000313" key="2">
    <source>
        <dbReference type="EMBL" id="ORC15929.1"/>
    </source>
</evidence>
<keyword evidence="3" id="KW-1185">Reference proteome</keyword>